<sequence length="334" mass="39256">MKSISKAISAYNVYPDDFTKVTDRLYQVGTGRQKYALKQSGMNKQALSVWKDTYRLASKYNIESILPVYLTKHSAPYTIQNDDICYLSPWIPNKLKDDMEVIRIMAECIAEVHAKTKKAYRVETAPIIKTFSNYRRQCSAMHQDLLNYVEMFEQNRFMSPFELQVCTHYRLLNDGFQELDWKIEQFCSELDDTSEWSYSLCHGNLNESHTLHGDRPYLINWENAFYDNATTDLNQFFSHHVRYDYYSPEKLMDCFSVYNSGNPLKQQEMHLLAISALNPQHYIKTIADYHDRSSEDTMVHQTKQLENSFRQIKFGLYCSKWLETHSTGDITDDS</sequence>
<dbReference type="PANTHER" id="PTHR39179">
    <property type="entry name" value="SPORE COAT PROTEIN I"/>
    <property type="match status" value="1"/>
</dbReference>
<protein>
    <submittedName>
        <fullName evidence="1">Spore coat protein YsxE</fullName>
    </submittedName>
</protein>
<name>A0ABP3R6D5_9BACI</name>
<proteinExistence type="predicted"/>
<gene>
    <name evidence="1" type="primary">ysxE</name>
    <name evidence="1" type="ORF">GCM10009001_17630</name>
</gene>
<dbReference type="PANTHER" id="PTHR39179:SF3">
    <property type="entry name" value="COTS-RELATED PROTEIN"/>
    <property type="match status" value="1"/>
</dbReference>
<organism evidence="1 2">
    <name type="scientific">Virgibacillus siamensis</name>
    <dbReference type="NCBI Taxonomy" id="480071"/>
    <lineage>
        <taxon>Bacteria</taxon>
        <taxon>Bacillati</taxon>
        <taxon>Bacillota</taxon>
        <taxon>Bacilli</taxon>
        <taxon>Bacillales</taxon>
        <taxon>Bacillaceae</taxon>
        <taxon>Virgibacillus</taxon>
    </lineage>
</organism>
<keyword evidence="1" id="KW-0167">Capsid protein</keyword>
<dbReference type="RefSeq" id="WP_343812210.1">
    <property type="nucleotide sequence ID" value="NZ_BAAADS010000012.1"/>
</dbReference>
<dbReference type="Proteomes" id="UP001500866">
    <property type="component" value="Unassembled WGS sequence"/>
</dbReference>
<dbReference type="EMBL" id="BAAADS010000012">
    <property type="protein sequence ID" value="GAA0601378.1"/>
    <property type="molecule type" value="Genomic_DNA"/>
</dbReference>
<keyword evidence="1" id="KW-0946">Virion</keyword>
<dbReference type="SUPFAM" id="SSF56112">
    <property type="entry name" value="Protein kinase-like (PK-like)"/>
    <property type="match status" value="1"/>
</dbReference>
<keyword evidence="2" id="KW-1185">Reference proteome</keyword>
<dbReference type="InterPro" id="IPR047175">
    <property type="entry name" value="CotS-like"/>
</dbReference>
<evidence type="ECO:0000313" key="1">
    <source>
        <dbReference type="EMBL" id="GAA0601378.1"/>
    </source>
</evidence>
<dbReference type="Gene3D" id="3.30.200.20">
    <property type="entry name" value="Phosphorylase Kinase, domain 1"/>
    <property type="match status" value="1"/>
</dbReference>
<accession>A0ABP3R6D5</accession>
<evidence type="ECO:0000313" key="2">
    <source>
        <dbReference type="Proteomes" id="UP001500866"/>
    </source>
</evidence>
<dbReference type="Gene3D" id="3.90.1200.10">
    <property type="match status" value="1"/>
</dbReference>
<comment type="caution">
    <text evidence="1">The sequence shown here is derived from an EMBL/GenBank/DDBJ whole genome shotgun (WGS) entry which is preliminary data.</text>
</comment>
<reference evidence="2" key="1">
    <citation type="journal article" date="2019" name="Int. J. Syst. Evol. Microbiol.">
        <title>The Global Catalogue of Microorganisms (GCM) 10K type strain sequencing project: providing services to taxonomists for standard genome sequencing and annotation.</title>
        <authorList>
            <consortium name="The Broad Institute Genomics Platform"/>
            <consortium name="The Broad Institute Genome Sequencing Center for Infectious Disease"/>
            <person name="Wu L."/>
            <person name="Ma J."/>
        </authorList>
    </citation>
    <scope>NUCLEOTIDE SEQUENCE [LARGE SCALE GENOMIC DNA]</scope>
    <source>
        <strain evidence="2">JCM 15395</strain>
    </source>
</reference>
<dbReference type="InterPro" id="IPR011009">
    <property type="entry name" value="Kinase-like_dom_sf"/>
</dbReference>